<evidence type="ECO:0000313" key="1">
    <source>
        <dbReference type="EMBL" id="HGI88282.1"/>
    </source>
</evidence>
<protein>
    <submittedName>
        <fullName evidence="1">Uncharacterized protein</fullName>
    </submittedName>
</protein>
<reference evidence="1" key="1">
    <citation type="journal article" date="2020" name="mSystems">
        <title>Genome- and Community-Level Interaction Insights into Carbon Utilization and Element Cycling Functions of Hydrothermarchaeota in Hydrothermal Sediment.</title>
        <authorList>
            <person name="Zhou Z."/>
            <person name="Liu Y."/>
            <person name="Xu W."/>
            <person name="Pan J."/>
            <person name="Luo Z.H."/>
            <person name="Li M."/>
        </authorList>
    </citation>
    <scope>NUCLEOTIDE SEQUENCE [LARGE SCALE GENOMIC DNA]</scope>
    <source>
        <strain evidence="1">SpSt-732</strain>
    </source>
</reference>
<dbReference type="AlphaFoldDB" id="A0A7C4FC61"/>
<comment type="caution">
    <text evidence="1">The sequence shown here is derived from an EMBL/GenBank/DDBJ whole genome shotgun (WGS) entry which is preliminary data.</text>
</comment>
<name>A0A7C4FC61_9CREN</name>
<proteinExistence type="predicted"/>
<gene>
    <name evidence="1" type="ORF">ENV14_07870</name>
</gene>
<dbReference type="EMBL" id="DTFF01000064">
    <property type="protein sequence ID" value="HGI88282.1"/>
    <property type="molecule type" value="Genomic_DNA"/>
</dbReference>
<accession>A0A7C4FC61</accession>
<organism evidence="1">
    <name type="scientific">Ignisphaera aggregans</name>
    <dbReference type="NCBI Taxonomy" id="334771"/>
    <lineage>
        <taxon>Archaea</taxon>
        <taxon>Thermoproteota</taxon>
        <taxon>Thermoprotei</taxon>
        <taxon>Desulfurococcales</taxon>
        <taxon>Desulfurococcaceae</taxon>
        <taxon>Ignisphaera</taxon>
    </lineage>
</organism>
<sequence length="116" mass="13634">MNFKSIRKAVEELLMKNSSTVHVDILYDMYIEFIKEFVRCVDRRFKNVKKWDIETLDVAVDVVSDNLGGSAKVYEVWDEIWDAKIGKRDVKLDIVKIFLDIINMAERKYGEEPVSK</sequence>